<evidence type="ECO:0000256" key="1">
    <source>
        <dbReference type="SAM" id="MobiDB-lite"/>
    </source>
</evidence>
<proteinExistence type="predicted"/>
<accession>A0A2R6QI51</accession>
<dbReference type="Gramene" id="PSS08289">
    <property type="protein sequence ID" value="PSS08289"/>
    <property type="gene ID" value="CEY00_Acc18625"/>
</dbReference>
<dbReference type="AlphaFoldDB" id="A0A2R6QI51"/>
<gene>
    <name evidence="2" type="ORF">CEY00_Acc18625</name>
</gene>
<feature type="compositionally biased region" description="Polar residues" evidence="1">
    <location>
        <begin position="109"/>
        <end position="129"/>
    </location>
</feature>
<reference evidence="3" key="2">
    <citation type="journal article" date="2018" name="BMC Genomics">
        <title>A manually annotated Actinidia chinensis var. chinensis (kiwifruit) genome highlights the challenges associated with draft genomes and gene prediction in plants.</title>
        <authorList>
            <person name="Pilkington S.M."/>
            <person name="Crowhurst R."/>
            <person name="Hilario E."/>
            <person name="Nardozza S."/>
            <person name="Fraser L."/>
            <person name="Peng Y."/>
            <person name="Gunaseelan K."/>
            <person name="Simpson R."/>
            <person name="Tahir J."/>
            <person name="Deroles S.C."/>
            <person name="Templeton K."/>
            <person name="Luo Z."/>
            <person name="Davy M."/>
            <person name="Cheng C."/>
            <person name="McNeilage M."/>
            <person name="Scaglione D."/>
            <person name="Liu Y."/>
            <person name="Zhang Q."/>
            <person name="Datson P."/>
            <person name="De Silva N."/>
            <person name="Gardiner S.E."/>
            <person name="Bassett H."/>
            <person name="Chagne D."/>
            <person name="McCallum J."/>
            <person name="Dzierzon H."/>
            <person name="Deng C."/>
            <person name="Wang Y.Y."/>
            <person name="Barron L."/>
            <person name="Manako K."/>
            <person name="Bowen J."/>
            <person name="Foster T.M."/>
            <person name="Erridge Z.A."/>
            <person name="Tiffin H."/>
            <person name="Waite C.N."/>
            <person name="Davies K.M."/>
            <person name="Grierson E.P."/>
            <person name="Laing W.A."/>
            <person name="Kirk R."/>
            <person name="Chen X."/>
            <person name="Wood M."/>
            <person name="Montefiori M."/>
            <person name="Brummell D.A."/>
            <person name="Schwinn K.E."/>
            <person name="Catanach A."/>
            <person name="Fullerton C."/>
            <person name="Li D."/>
            <person name="Meiyalaghan S."/>
            <person name="Nieuwenhuizen N."/>
            <person name="Read N."/>
            <person name="Prakash R."/>
            <person name="Hunter D."/>
            <person name="Zhang H."/>
            <person name="McKenzie M."/>
            <person name="Knabel M."/>
            <person name="Harris A."/>
            <person name="Allan A.C."/>
            <person name="Gleave A."/>
            <person name="Chen A."/>
            <person name="Janssen B.J."/>
            <person name="Plunkett B."/>
            <person name="Ampomah-Dwamena C."/>
            <person name="Voogd C."/>
            <person name="Leif D."/>
            <person name="Lafferty D."/>
            <person name="Souleyre E.J.F."/>
            <person name="Varkonyi-Gasic E."/>
            <person name="Gambi F."/>
            <person name="Hanley J."/>
            <person name="Yao J.L."/>
            <person name="Cheung J."/>
            <person name="David K.M."/>
            <person name="Warren B."/>
            <person name="Marsh K."/>
            <person name="Snowden K.C."/>
            <person name="Lin-Wang K."/>
            <person name="Brian L."/>
            <person name="Martinez-Sanchez M."/>
            <person name="Wang M."/>
            <person name="Ileperuma N."/>
            <person name="Macnee N."/>
            <person name="Campin R."/>
            <person name="McAtee P."/>
            <person name="Drummond R.S.M."/>
            <person name="Espley R.V."/>
            <person name="Ireland H.S."/>
            <person name="Wu R."/>
            <person name="Atkinson R.G."/>
            <person name="Karunairetnam S."/>
            <person name="Bulley S."/>
            <person name="Chunkath S."/>
            <person name="Hanley Z."/>
            <person name="Storey R."/>
            <person name="Thrimawithana A.H."/>
            <person name="Thomson S."/>
            <person name="David C."/>
            <person name="Testolin R."/>
            <person name="Huang H."/>
            <person name="Hellens R.P."/>
            <person name="Schaffer R.J."/>
        </authorList>
    </citation>
    <scope>NUCLEOTIDE SEQUENCE [LARGE SCALE GENOMIC DNA]</scope>
    <source>
        <strain evidence="3">cv. Red5</strain>
    </source>
</reference>
<reference evidence="2 3" key="1">
    <citation type="submission" date="2017-07" db="EMBL/GenBank/DDBJ databases">
        <title>An improved, manually edited Actinidia chinensis var. chinensis (kiwifruit) genome highlights the challenges associated with draft genomes and gene prediction in plants.</title>
        <authorList>
            <person name="Pilkington S."/>
            <person name="Crowhurst R."/>
            <person name="Hilario E."/>
            <person name="Nardozza S."/>
            <person name="Fraser L."/>
            <person name="Peng Y."/>
            <person name="Gunaseelan K."/>
            <person name="Simpson R."/>
            <person name="Tahir J."/>
            <person name="Deroles S."/>
            <person name="Templeton K."/>
            <person name="Luo Z."/>
            <person name="Davy M."/>
            <person name="Cheng C."/>
            <person name="Mcneilage M."/>
            <person name="Scaglione D."/>
            <person name="Liu Y."/>
            <person name="Zhang Q."/>
            <person name="Datson P."/>
            <person name="De Silva N."/>
            <person name="Gardiner S."/>
            <person name="Bassett H."/>
            <person name="Chagne D."/>
            <person name="Mccallum J."/>
            <person name="Dzierzon H."/>
            <person name="Deng C."/>
            <person name="Wang Y.-Y."/>
            <person name="Barron N."/>
            <person name="Manako K."/>
            <person name="Bowen J."/>
            <person name="Foster T."/>
            <person name="Erridge Z."/>
            <person name="Tiffin H."/>
            <person name="Waite C."/>
            <person name="Davies K."/>
            <person name="Grierson E."/>
            <person name="Laing W."/>
            <person name="Kirk R."/>
            <person name="Chen X."/>
            <person name="Wood M."/>
            <person name="Montefiori M."/>
            <person name="Brummell D."/>
            <person name="Schwinn K."/>
            <person name="Catanach A."/>
            <person name="Fullerton C."/>
            <person name="Li D."/>
            <person name="Meiyalaghan S."/>
            <person name="Nieuwenhuizen N."/>
            <person name="Read N."/>
            <person name="Prakash R."/>
            <person name="Hunter D."/>
            <person name="Zhang H."/>
            <person name="Mckenzie M."/>
            <person name="Knabel M."/>
            <person name="Harris A."/>
            <person name="Allan A."/>
            <person name="Chen A."/>
            <person name="Janssen B."/>
            <person name="Plunkett B."/>
            <person name="Dwamena C."/>
            <person name="Voogd C."/>
            <person name="Leif D."/>
            <person name="Lafferty D."/>
            <person name="Souleyre E."/>
            <person name="Varkonyi-Gasic E."/>
            <person name="Gambi F."/>
            <person name="Hanley J."/>
            <person name="Yao J.-L."/>
            <person name="Cheung J."/>
            <person name="David K."/>
            <person name="Warren B."/>
            <person name="Marsh K."/>
            <person name="Snowden K."/>
            <person name="Lin-Wang K."/>
            <person name="Brian L."/>
            <person name="Martinez-Sanchez M."/>
            <person name="Wang M."/>
            <person name="Ileperuma N."/>
            <person name="Macnee N."/>
            <person name="Campin R."/>
            <person name="Mcatee P."/>
            <person name="Drummond R."/>
            <person name="Espley R."/>
            <person name="Ireland H."/>
            <person name="Wu R."/>
            <person name="Atkinson R."/>
            <person name="Karunairetnam S."/>
            <person name="Bulley S."/>
            <person name="Chunkath S."/>
            <person name="Hanley Z."/>
            <person name="Storey R."/>
            <person name="Thrimawithana A."/>
            <person name="Thomson S."/>
            <person name="David C."/>
            <person name="Testolin R."/>
        </authorList>
    </citation>
    <scope>NUCLEOTIDE SEQUENCE [LARGE SCALE GENOMIC DNA]</scope>
    <source>
        <strain evidence="3">cv. Red5</strain>
        <tissue evidence="2">Young leaf</tissue>
    </source>
</reference>
<feature type="compositionally biased region" description="Basic and acidic residues" evidence="1">
    <location>
        <begin position="83"/>
        <end position="97"/>
    </location>
</feature>
<dbReference type="InParanoid" id="A0A2R6QI51"/>
<evidence type="ECO:0000313" key="3">
    <source>
        <dbReference type="Proteomes" id="UP000241394"/>
    </source>
</evidence>
<feature type="compositionally biased region" description="Polar residues" evidence="1">
    <location>
        <begin position="37"/>
        <end position="47"/>
    </location>
</feature>
<dbReference type="EMBL" id="NKQK01000016">
    <property type="protein sequence ID" value="PSS08289.1"/>
    <property type="molecule type" value="Genomic_DNA"/>
</dbReference>
<feature type="region of interest" description="Disordered" evidence="1">
    <location>
        <begin position="1"/>
        <end position="54"/>
    </location>
</feature>
<name>A0A2R6QI51_ACTCC</name>
<keyword evidence="3" id="KW-1185">Reference proteome</keyword>
<sequence length="207" mass="22390">MGKSNKHRKRDQGPSSKLEEDPILAVALARPDKGSRSGETSASSITVKHTEIDGRSIAVMFHNGAVTGNEADIEVPKNLSEVPKQDPERDTLGKQLEDVLQTLGDEDSSSSLGVRQNAQEKSGNAQSESPDAGEDKDMGKATQEVMKKSYVSLFAKNRLPSNDSKLEFYNLEEGPIPLGEVDFKAQIALGRDAQLAILRGDSQESKP</sequence>
<organism evidence="2 3">
    <name type="scientific">Actinidia chinensis var. chinensis</name>
    <name type="common">Chinese soft-hair kiwi</name>
    <dbReference type="NCBI Taxonomy" id="1590841"/>
    <lineage>
        <taxon>Eukaryota</taxon>
        <taxon>Viridiplantae</taxon>
        <taxon>Streptophyta</taxon>
        <taxon>Embryophyta</taxon>
        <taxon>Tracheophyta</taxon>
        <taxon>Spermatophyta</taxon>
        <taxon>Magnoliopsida</taxon>
        <taxon>eudicotyledons</taxon>
        <taxon>Gunneridae</taxon>
        <taxon>Pentapetalae</taxon>
        <taxon>asterids</taxon>
        <taxon>Ericales</taxon>
        <taxon>Actinidiaceae</taxon>
        <taxon>Actinidia</taxon>
    </lineage>
</organism>
<dbReference type="Proteomes" id="UP000241394">
    <property type="component" value="Chromosome LG16"/>
</dbReference>
<comment type="caution">
    <text evidence="2">The sequence shown here is derived from an EMBL/GenBank/DDBJ whole genome shotgun (WGS) entry which is preliminary data.</text>
</comment>
<feature type="region of interest" description="Disordered" evidence="1">
    <location>
        <begin position="68"/>
        <end position="143"/>
    </location>
</feature>
<protein>
    <submittedName>
        <fullName evidence="2">Beta-taxilin like</fullName>
    </submittedName>
</protein>
<feature type="compositionally biased region" description="Basic residues" evidence="1">
    <location>
        <begin position="1"/>
        <end position="10"/>
    </location>
</feature>
<evidence type="ECO:0000313" key="2">
    <source>
        <dbReference type="EMBL" id="PSS08289.1"/>
    </source>
</evidence>